<dbReference type="PANTHER" id="PTHR41791:SF1">
    <property type="entry name" value="SSL7039 PROTEIN"/>
    <property type="match status" value="1"/>
</dbReference>
<evidence type="ECO:0000313" key="1">
    <source>
        <dbReference type="EMBL" id="SDN56920.1"/>
    </source>
</evidence>
<evidence type="ECO:0000313" key="2">
    <source>
        <dbReference type="Proteomes" id="UP000198704"/>
    </source>
</evidence>
<dbReference type="OrthoDB" id="5296237at2"/>
<dbReference type="InterPro" id="IPR014056">
    <property type="entry name" value="TypeIITA-like_toxin_pred"/>
</dbReference>
<sequence>MTAILLSDTFRSWLAGLRDHRAKARVAARIRAAELGHLGDVKPVGAGIFEMRIPYGPGYRIYYIRRGEVTYLLLCGGDKSSQNRDIQRARAMAAKLDGIA</sequence>
<dbReference type="NCBIfam" id="TIGR02683">
    <property type="entry name" value="upstrm_HI1419"/>
    <property type="match status" value="1"/>
</dbReference>
<dbReference type="PANTHER" id="PTHR41791">
    <property type="entry name" value="SSL7039 PROTEIN"/>
    <property type="match status" value="1"/>
</dbReference>
<dbReference type="Proteomes" id="UP000198704">
    <property type="component" value="Unassembled WGS sequence"/>
</dbReference>
<reference evidence="2" key="1">
    <citation type="submission" date="2016-10" db="EMBL/GenBank/DDBJ databases">
        <authorList>
            <person name="Varghese N."/>
            <person name="Submissions S."/>
        </authorList>
    </citation>
    <scope>NUCLEOTIDE SEQUENCE [LARGE SCALE GENOMIC DNA]</scope>
    <source>
        <strain evidence="2">BL47</strain>
    </source>
</reference>
<dbReference type="RefSeq" id="WP_091717309.1">
    <property type="nucleotide sequence ID" value="NZ_FNHS01000009.1"/>
</dbReference>
<accession>A0A1H0CGD4</accession>
<name>A0A1H0CGD4_9HYPH</name>
<dbReference type="EMBL" id="FNHS01000009">
    <property type="protein sequence ID" value="SDN56920.1"/>
    <property type="molecule type" value="Genomic_DNA"/>
</dbReference>
<proteinExistence type="predicted"/>
<protein>
    <submittedName>
        <fullName evidence="1">Putative addiction module killer protein</fullName>
    </submittedName>
</protein>
<dbReference type="AlphaFoldDB" id="A0A1H0CGD4"/>
<dbReference type="STRING" id="582672.SAMN05216360_109149"/>
<organism evidence="1 2">
    <name type="scientific">Methylobacterium phyllostachyos</name>
    <dbReference type="NCBI Taxonomy" id="582672"/>
    <lineage>
        <taxon>Bacteria</taxon>
        <taxon>Pseudomonadati</taxon>
        <taxon>Pseudomonadota</taxon>
        <taxon>Alphaproteobacteria</taxon>
        <taxon>Hyphomicrobiales</taxon>
        <taxon>Methylobacteriaceae</taxon>
        <taxon>Methylobacterium</taxon>
    </lineage>
</organism>
<keyword evidence="2" id="KW-1185">Reference proteome</keyword>
<dbReference type="PIRSF" id="PIRSF028744">
    <property type="entry name" value="Addict_mod_HI1419"/>
    <property type="match status" value="1"/>
</dbReference>
<gene>
    <name evidence="1" type="ORF">SAMN05216360_109149</name>
</gene>